<feature type="domain" description="Major facilitator superfamily (MFS) profile" evidence="10">
    <location>
        <begin position="60"/>
        <end position="487"/>
    </location>
</feature>
<dbReference type="CDD" id="cd17323">
    <property type="entry name" value="MFS_Tpo1_MDR_like"/>
    <property type="match status" value="1"/>
</dbReference>
<feature type="transmembrane region" description="Helical" evidence="9">
    <location>
        <begin position="362"/>
        <end position="380"/>
    </location>
</feature>
<evidence type="ECO:0000256" key="1">
    <source>
        <dbReference type="ARBA" id="ARBA00004651"/>
    </source>
</evidence>
<organism evidence="11 12">
    <name type="scientific">Crucibulum laeve</name>
    <dbReference type="NCBI Taxonomy" id="68775"/>
    <lineage>
        <taxon>Eukaryota</taxon>
        <taxon>Fungi</taxon>
        <taxon>Dikarya</taxon>
        <taxon>Basidiomycota</taxon>
        <taxon>Agaricomycotina</taxon>
        <taxon>Agaricomycetes</taxon>
        <taxon>Agaricomycetidae</taxon>
        <taxon>Agaricales</taxon>
        <taxon>Agaricineae</taxon>
        <taxon>Nidulariaceae</taxon>
        <taxon>Crucibulum</taxon>
    </lineage>
</organism>
<evidence type="ECO:0000256" key="7">
    <source>
        <dbReference type="ARBA" id="ARBA00038459"/>
    </source>
</evidence>
<comment type="similarity">
    <text evidence="7">Belongs to the major facilitator superfamily. DHA1 family. Polyamines/proton antiporter (TC 2.A.1.2.16) subfamily.</text>
</comment>
<dbReference type="InterPro" id="IPR020846">
    <property type="entry name" value="MFS_dom"/>
</dbReference>
<comment type="subcellular location">
    <subcellularLocation>
        <location evidence="1">Cell membrane</location>
        <topology evidence="1">Multi-pass membrane protein</topology>
    </subcellularLocation>
</comment>
<feature type="transmembrane region" description="Helical" evidence="9">
    <location>
        <begin position="321"/>
        <end position="341"/>
    </location>
</feature>
<keyword evidence="6 9" id="KW-0472">Membrane</keyword>
<accession>A0A5C3LPC8</accession>
<dbReference type="InterPro" id="IPR005829">
    <property type="entry name" value="Sugar_transporter_CS"/>
</dbReference>
<feature type="transmembrane region" description="Helical" evidence="9">
    <location>
        <begin position="386"/>
        <end position="409"/>
    </location>
</feature>
<dbReference type="OrthoDB" id="6770063at2759"/>
<feature type="transmembrane region" description="Helical" evidence="9">
    <location>
        <begin position="454"/>
        <end position="474"/>
    </location>
</feature>
<dbReference type="SUPFAM" id="SSF103473">
    <property type="entry name" value="MFS general substrate transporter"/>
    <property type="match status" value="1"/>
</dbReference>
<keyword evidence="12" id="KW-1185">Reference proteome</keyword>
<proteinExistence type="inferred from homology"/>
<gene>
    <name evidence="11" type="ORF">BDQ12DRAFT_657190</name>
</gene>
<feature type="transmembrane region" description="Helical" evidence="9">
    <location>
        <begin position="58"/>
        <end position="82"/>
    </location>
</feature>
<keyword evidence="4 9" id="KW-0812">Transmembrane</keyword>
<evidence type="ECO:0000256" key="9">
    <source>
        <dbReference type="SAM" id="Phobius"/>
    </source>
</evidence>
<dbReference type="PANTHER" id="PTHR23502:SF186">
    <property type="entry name" value="MAJOR FACILITATOR SUPERFAMILY (MFS) PROFILE DOMAIN-CONTAINING PROTEIN"/>
    <property type="match status" value="1"/>
</dbReference>
<dbReference type="GO" id="GO:0042908">
    <property type="term" value="P:xenobiotic transport"/>
    <property type="evidence" value="ECO:0007669"/>
    <property type="project" value="UniProtKB-ARBA"/>
</dbReference>
<dbReference type="STRING" id="68775.A0A5C3LPC8"/>
<evidence type="ECO:0000259" key="10">
    <source>
        <dbReference type="PROSITE" id="PS50850"/>
    </source>
</evidence>
<evidence type="ECO:0000256" key="5">
    <source>
        <dbReference type="ARBA" id="ARBA00022989"/>
    </source>
</evidence>
<feature type="region of interest" description="Disordered" evidence="8">
    <location>
        <begin position="1"/>
        <end position="21"/>
    </location>
</feature>
<evidence type="ECO:0000256" key="6">
    <source>
        <dbReference type="ARBA" id="ARBA00023136"/>
    </source>
</evidence>
<feature type="transmembrane region" description="Helical" evidence="9">
    <location>
        <begin position="94"/>
        <end position="115"/>
    </location>
</feature>
<feature type="transmembrane region" description="Helical" evidence="9">
    <location>
        <begin position="215"/>
        <end position="235"/>
    </location>
</feature>
<dbReference type="Pfam" id="PF07690">
    <property type="entry name" value="MFS_1"/>
    <property type="match status" value="1"/>
</dbReference>
<feature type="transmembrane region" description="Helical" evidence="9">
    <location>
        <begin position="270"/>
        <end position="301"/>
    </location>
</feature>
<dbReference type="GO" id="GO:0022857">
    <property type="term" value="F:transmembrane transporter activity"/>
    <property type="evidence" value="ECO:0007669"/>
    <property type="project" value="InterPro"/>
</dbReference>
<feature type="transmembrane region" description="Helical" evidence="9">
    <location>
        <begin position="421"/>
        <end position="442"/>
    </location>
</feature>
<protein>
    <submittedName>
        <fullName evidence="11">Major facilitator superfamily domain-containing protein</fullName>
    </submittedName>
</protein>
<dbReference type="GO" id="GO:0005886">
    <property type="term" value="C:plasma membrane"/>
    <property type="evidence" value="ECO:0007669"/>
    <property type="project" value="UniProtKB-SubCell"/>
</dbReference>
<evidence type="ECO:0000256" key="3">
    <source>
        <dbReference type="ARBA" id="ARBA00022475"/>
    </source>
</evidence>
<dbReference type="AlphaFoldDB" id="A0A5C3LPC8"/>
<dbReference type="Gene3D" id="1.20.1250.20">
    <property type="entry name" value="MFS general substrate transporter like domains"/>
    <property type="match status" value="1"/>
</dbReference>
<dbReference type="FunFam" id="1.20.1250.20:FF:000011">
    <property type="entry name" value="MFS multidrug transporter, putative"/>
    <property type="match status" value="1"/>
</dbReference>
<dbReference type="EMBL" id="ML213636">
    <property type="protein sequence ID" value="TFK34133.1"/>
    <property type="molecule type" value="Genomic_DNA"/>
</dbReference>
<dbReference type="PANTHER" id="PTHR23502">
    <property type="entry name" value="MAJOR FACILITATOR SUPERFAMILY"/>
    <property type="match status" value="1"/>
</dbReference>
<feature type="transmembrane region" description="Helical" evidence="9">
    <location>
        <begin position="187"/>
        <end position="209"/>
    </location>
</feature>
<keyword evidence="5 9" id="KW-1133">Transmembrane helix</keyword>
<dbReference type="InterPro" id="IPR036259">
    <property type="entry name" value="MFS_trans_sf"/>
</dbReference>
<keyword evidence="3" id="KW-1003">Cell membrane</keyword>
<evidence type="ECO:0000256" key="2">
    <source>
        <dbReference type="ARBA" id="ARBA00022448"/>
    </source>
</evidence>
<feature type="transmembrane region" description="Helical" evidence="9">
    <location>
        <begin position="127"/>
        <end position="145"/>
    </location>
</feature>
<evidence type="ECO:0000256" key="4">
    <source>
        <dbReference type="ARBA" id="ARBA00022692"/>
    </source>
</evidence>
<dbReference type="PROSITE" id="PS00216">
    <property type="entry name" value="SUGAR_TRANSPORT_1"/>
    <property type="match status" value="1"/>
</dbReference>
<keyword evidence="2" id="KW-0813">Transport</keyword>
<reference evidence="11 12" key="1">
    <citation type="journal article" date="2019" name="Nat. Ecol. Evol.">
        <title>Megaphylogeny resolves global patterns of mushroom evolution.</title>
        <authorList>
            <person name="Varga T."/>
            <person name="Krizsan K."/>
            <person name="Foldi C."/>
            <person name="Dima B."/>
            <person name="Sanchez-Garcia M."/>
            <person name="Sanchez-Ramirez S."/>
            <person name="Szollosi G.J."/>
            <person name="Szarkandi J.G."/>
            <person name="Papp V."/>
            <person name="Albert L."/>
            <person name="Andreopoulos W."/>
            <person name="Angelini C."/>
            <person name="Antonin V."/>
            <person name="Barry K.W."/>
            <person name="Bougher N.L."/>
            <person name="Buchanan P."/>
            <person name="Buyck B."/>
            <person name="Bense V."/>
            <person name="Catcheside P."/>
            <person name="Chovatia M."/>
            <person name="Cooper J."/>
            <person name="Damon W."/>
            <person name="Desjardin D."/>
            <person name="Finy P."/>
            <person name="Geml J."/>
            <person name="Haridas S."/>
            <person name="Hughes K."/>
            <person name="Justo A."/>
            <person name="Karasinski D."/>
            <person name="Kautmanova I."/>
            <person name="Kiss B."/>
            <person name="Kocsube S."/>
            <person name="Kotiranta H."/>
            <person name="LaButti K.M."/>
            <person name="Lechner B.E."/>
            <person name="Liimatainen K."/>
            <person name="Lipzen A."/>
            <person name="Lukacs Z."/>
            <person name="Mihaltcheva S."/>
            <person name="Morgado L.N."/>
            <person name="Niskanen T."/>
            <person name="Noordeloos M.E."/>
            <person name="Ohm R.A."/>
            <person name="Ortiz-Santana B."/>
            <person name="Ovrebo C."/>
            <person name="Racz N."/>
            <person name="Riley R."/>
            <person name="Savchenko A."/>
            <person name="Shiryaev A."/>
            <person name="Soop K."/>
            <person name="Spirin V."/>
            <person name="Szebenyi C."/>
            <person name="Tomsovsky M."/>
            <person name="Tulloss R.E."/>
            <person name="Uehling J."/>
            <person name="Grigoriev I.V."/>
            <person name="Vagvolgyi C."/>
            <person name="Papp T."/>
            <person name="Martin F.M."/>
            <person name="Miettinen O."/>
            <person name="Hibbett D.S."/>
            <person name="Nagy L.G."/>
        </authorList>
    </citation>
    <scope>NUCLEOTIDE SEQUENCE [LARGE SCALE GENOMIC DNA]</scope>
    <source>
        <strain evidence="11 12">CBS 166.37</strain>
    </source>
</reference>
<dbReference type="PROSITE" id="PS50850">
    <property type="entry name" value="MFS"/>
    <property type="match status" value="1"/>
</dbReference>
<dbReference type="GO" id="GO:0140115">
    <property type="term" value="P:export across plasma membrane"/>
    <property type="evidence" value="ECO:0007669"/>
    <property type="project" value="UniProtKB-ARBA"/>
</dbReference>
<evidence type="ECO:0000313" key="12">
    <source>
        <dbReference type="Proteomes" id="UP000308652"/>
    </source>
</evidence>
<sequence length="487" mass="53453">MTSHLQPPYNFDEEKVPHSASTSTTYDTSVALYSLNPADTLDPNSLDNPLNWSKTHKWINLSVVAAQAILSPICSTLLAVGAREVTEEFHVTNTNIAALPIALFVLGLGLGPLYLAPLSEMYGRRNVYLISFGIFCLLNVGCAMVKSMAGLIVLRFLTGLAGSAGPSLGGGTIGDMFRREERGGAQAVYGFGPTFGPAIGGLIGGYISQRAGWRWLMWIMAISSGLTTILSVFFLRETYAPYIHARKQGKLSATAKDGFKHTLLRPIRMLLFAPIATTMSLYMAIVYGILYLHLTTIPLLFGPKPSFGLFTYKWTGGNDGLAYLGAGTGCYASIIVCLFTLNRSYCWLCRRYKTEKPEFQMPFMQLGMFIIPIGLFLYGWSANAQLHFIIPLLGACIFAFGVFMTYICVQTYLVDAFQDYSASALAANILLRSIFGAVFSIVGEDLYKHYGYGWGTSILGFISCAALPIPFLFWRYGPVLRAKPFLV</sequence>
<dbReference type="Proteomes" id="UP000308652">
    <property type="component" value="Unassembled WGS sequence"/>
</dbReference>
<evidence type="ECO:0000256" key="8">
    <source>
        <dbReference type="SAM" id="MobiDB-lite"/>
    </source>
</evidence>
<evidence type="ECO:0000313" key="11">
    <source>
        <dbReference type="EMBL" id="TFK34133.1"/>
    </source>
</evidence>
<name>A0A5C3LPC8_9AGAR</name>
<dbReference type="InterPro" id="IPR011701">
    <property type="entry name" value="MFS"/>
</dbReference>